<feature type="domain" description="FAD dependent oxidoreductase" evidence="3">
    <location>
        <begin position="291"/>
        <end position="558"/>
    </location>
</feature>
<dbReference type="InParanoid" id="I2H4N2"/>
<dbReference type="GO" id="GO:0005770">
    <property type="term" value="C:late endosome"/>
    <property type="evidence" value="ECO:0007669"/>
    <property type="project" value="EnsemblFungi"/>
</dbReference>
<organism evidence="4 5">
    <name type="scientific">Henningerozyma blattae (strain ATCC 34711 / CBS 6284 / DSM 70876 / NBRC 10599 / NRRL Y-10934 / UCD 77-7)</name>
    <name type="common">Yeast</name>
    <name type="synonym">Tetrapisispora blattae</name>
    <dbReference type="NCBI Taxonomy" id="1071380"/>
    <lineage>
        <taxon>Eukaryota</taxon>
        <taxon>Fungi</taxon>
        <taxon>Dikarya</taxon>
        <taxon>Ascomycota</taxon>
        <taxon>Saccharomycotina</taxon>
        <taxon>Saccharomycetes</taxon>
        <taxon>Saccharomycetales</taxon>
        <taxon>Saccharomycetaceae</taxon>
        <taxon>Henningerozyma</taxon>
    </lineage>
</organism>
<feature type="region of interest" description="Disordered" evidence="1">
    <location>
        <begin position="346"/>
        <end position="386"/>
    </location>
</feature>
<dbReference type="eggNOG" id="KOG2852">
    <property type="taxonomic scope" value="Eukaryota"/>
</dbReference>
<keyword evidence="2" id="KW-0812">Transmembrane</keyword>
<dbReference type="STRING" id="1071380.I2H4N2"/>
<accession>I2H4N2</accession>
<dbReference type="GeneID" id="14496407"/>
<sequence length="581" mass="65200">MEFQLKDDLKYTHTSTTQPRKDGSIPKNAGKKNIIIVGGGIIGACTAYYLTRHPNFDPSLYHITIFEATSVACGSSGKAGGLLAAWAFPEQIVPLSFDLHQELSDLYDGEENWGYRRLNIISLESNMRRYKKFNKNLMMNDSFDNDSIDNEKELEELRKINQKRREEDKKKPFPSKRKGYFFINDDEDEDEDDENGDSQRNEAQIYESQQNFEESHTPKSSPGDMLNEEVEQQQQQQQQQTHTPQEELPQQIDQSEHSRTPENPSMNPLPPQLNWIKTQGISNWSALGDTDTTAQIHPFKFTHFILQKAMETGAVDLISAKVTRIIKNSDNSVSGVAYVLTENGKILNNNNTSNNTTNNSNITPNSQPSNETSPNTSTNEPSSIDFKNELEMVDAENVILTMGPWTSKLLPNCPIYGLRAHSITIQPSVEEISPFAIFTELKIEDSKYFSPEIYPRTDEVYVCGEGDTMVELPELASEIVIEKEKCDELYYYVSKLAPTLSEGYIKTRQACYLPVLNVSNSSGPLIGETNLKNLFVASGHSCWGINNAPATGKLLAELLLEGEASSADISALNPTLFFTVD</sequence>
<dbReference type="Proteomes" id="UP000002866">
    <property type="component" value="Chromosome 5"/>
</dbReference>
<dbReference type="Gene3D" id="3.50.50.60">
    <property type="entry name" value="FAD/NAD(P)-binding domain"/>
    <property type="match status" value="2"/>
</dbReference>
<evidence type="ECO:0000259" key="3">
    <source>
        <dbReference type="Pfam" id="PF01266"/>
    </source>
</evidence>
<dbReference type="SUPFAM" id="SSF51905">
    <property type="entry name" value="FAD/NAD(P)-binding domain"/>
    <property type="match status" value="1"/>
</dbReference>
<feature type="compositionally biased region" description="Low complexity" evidence="1">
    <location>
        <begin position="232"/>
        <end position="251"/>
    </location>
</feature>
<reference evidence="4 5" key="1">
    <citation type="journal article" date="2011" name="Proc. Natl. Acad. Sci. U.S.A.">
        <title>Evolutionary erosion of yeast sex chromosomes by mating-type switching accidents.</title>
        <authorList>
            <person name="Gordon J.L."/>
            <person name="Armisen D."/>
            <person name="Proux-Wera E."/>
            <person name="Oheigeartaigh S.S."/>
            <person name="Byrne K.P."/>
            <person name="Wolfe K.H."/>
        </authorList>
    </citation>
    <scope>NUCLEOTIDE SEQUENCE [LARGE SCALE GENOMIC DNA]</scope>
    <source>
        <strain evidence="5">ATCC 34711 / CBS 6284 / DSM 70876 / NBRC 10599 / NRRL Y-10934 / UCD 77-7</strain>
    </source>
</reference>
<dbReference type="EMBL" id="HE806320">
    <property type="protein sequence ID" value="CCH61334.1"/>
    <property type="molecule type" value="Genomic_DNA"/>
</dbReference>
<feature type="compositionally biased region" description="Low complexity" evidence="1">
    <location>
        <begin position="348"/>
        <end position="383"/>
    </location>
</feature>
<dbReference type="GO" id="GO:0042147">
    <property type="term" value="P:retrograde transport, endosome to Golgi"/>
    <property type="evidence" value="ECO:0007669"/>
    <property type="project" value="EnsemblFungi"/>
</dbReference>
<dbReference type="OMA" id="DDTVYAC"/>
<evidence type="ECO:0000313" key="5">
    <source>
        <dbReference type="Proteomes" id="UP000002866"/>
    </source>
</evidence>
<feature type="domain" description="FAD dependent oxidoreductase" evidence="3">
    <location>
        <begin position="34"/>
        <end position="136"/>
    </location>
</feature>
<dbReference type="RefSeq" id="XP_004180853.1">
    <property type="nucleotide sequence ID" value="XM_004180805.1"/>
</dbReference>
<dbReference type="OrthoDB" id="498204at2759"/>
<feature type="region of interest" description="Disordered" evidence="1">
    <location>
        <begin position="164"/>
        <end position="274"/>
    </location>
</feature>
<dbReference type="PANTHER" id="PTHR13847">
    <property type="entry name" value="SARCOSINE DEHYDROGENASE-RELATED"/>
    <property type="match status" value="1"/>
</dbReference>
<evidence type="ECO:0000256" key="1">
    <source>
        <dbReference type="SAM" id="MobiDB-lite"/>
    </source>
</evidence>
<feature type="transmembrane region" description="Helical" evidence="2">
    <location>
        <begin position="34"/>
        <end position="51"/>
    </location>
</feature>
<dbReference type="Pfam" id="PF01266">
    <property type="entry name" value="DAO"/>
    <property type="match status" value="2"/>
</dbReference>
<dbReference type="AlphaFoldDB" id="I2H4N2"/>
<gene>
    <name evidence="4" type="primary">TBLA0E02780</name>
    <name evidence="4" type="ORF">TBLA_0E02780</name>
</gene>
<dbReference type="HOGENOM" id="CLU_007884_14_0_1"/>
<keyword evidence="2" id="KW-0472">Membrane</keyword>
<dbReference type="PANTHER" id="PTHR13847:SF150">
    <property type="entry name" value="OXIDOREDUCTASE TDA3-RELATED"/>
    <property type="match status" value="1"/>
</dbReference>
<feature type="compositionally biased region" description="Acidic residues" evidence="1">
    <location>
        <begin position="184"/>
        <end position="196"/>
    </location>
</feature>
<evidence type="ECO:0000313" key="4">
    <source>
        <dbReference type="EMBL" id="CCH61334.1"/>
    </source>
</evidence>
<keyword evidence="5" id="KW-1185">Reference proteome</keyword>
<dbReference type="Gene3D" id="3.30.9.10">
    <property type="entry name" value="D-Amino Acid Oxidase, subunit A, domain 2"/>
    <property type="match status" value="1"/>
</dbReference>
<protein>
    <recommendedName>
        <fullName evidence="3">FAD dependent oxidoreductase domain-containing protein</fullName>
    </recommendedName>
</protein>
<dbReference type="FunCoup" id="I2H4N2">
    <property type="interactions" value="129"/>
</dbReference>
<keyword evidence="2" id="KW-1133">Transmembrane helix</keyword>
<evidence type="ECO:0000256" key="2">
    <source>
        <dbReference type="SAM" id="Phobius"/>
    </source>
</evidence>
<dbReference type="GO" id="GO:0005829">
    <property type="term" value="C:cytosol"/>
    <property type="evidence" value="ECO:0007669"/>
    <property type="project" value="GOC"/>
</dbReference>
<name>I2H4N2_HENB6</name>
<dbReference type="InterPro" id="IPR036188">
    <property type="entry name" value="FAD/NAD-bd_sf"/>
</dbReference>
<dbReference type="KEGG" id="tbl:TBLA_0E02780"/>
<proteinExistence type="predicted"/>
<dbReference type="InterPro" id="IPR006076">
    <property type="entry name" value="FAD-dep_OxRdtase"/>
</dbReference>